<evidence type="ECO:0000313" key="7">
    <source>
        <dbReference type="Proteomes" id="UP001500620"/>
    </source>
</evidence>
<evidence type="ECO:0000313" key="6">
    <source>
        <dbReference type="EMBL" id="GAA4243261.1"/>
    </source>
</evidence>
<dbReference type="RefSeq" id="WP_345120079.1">
    <property type="nucleotide sequence ID" value="NZ_BAABAT010000001.1"/>
</dbReference>
<dbReference type="Gene3D" id="3.40.50.300">
    <property type="entry name" value="P-loop containing nucleotide triphosphate hydrolases"/>
    <property type="match status" value="2"/>
</dbReference>
<reference evidence="7" key="1">
    <citation type="journal article" date="2019" name="Int. J. Syst. Evol. Microbiol.">
        <title>The Global Catalogue of Microorganisms (GCM) 10K type strain sequencing project: providing services to taxonomists for standard genome sequencing and annotation.</title>
        <authorList>
            <consortium name="The Broad Institute Genomics Platform"/>
            <consortium name="The Broad Institute Genome Sequencing Center for Infectious Disease"/>
            <person name="Wu L."/>
            <person name="Ma J."/>
        </authorList>
    </citation>
    <scope>NUCLEOTIDE SEQUENCE [LARGE SCALE GENOMIC DNA]</scope>
    <source>
        <strain evidence="7">JCM 17441</strain>
    </source>
</reference>
<feature type="domain" description="Rad50/SbcC-type AAA" evidence="5">
    <location>
        <begin position="70"/>
        <end position="127"/>
    </location>
</feature>
<proteinExistence type="inferred from homology"/>
<dbReference type="GO" id="GO:0005524">
    <property type="term" value="F:ATP binding"/>
    <property type="evidence" value="ECO:0007669"/>
    <property type="project" value="UniProtKB-KW"/>
</dbReference>
<protein>
    <recommendedName>
        <fullName evidence="3">Nuclease SbcCD subunit C</fullName>
    </recommendedName>
</protein>
<keyword evidence="6" id="KW-0067">ATP-binding</keyword>
<comment type="subunit">
    <text evidence="2">Heterodimer of SbcC and SbcD.</text>
</comment>
<name>A0ABP8CTP9_9ACTN</name>
<dbReference type="PANTHER" id="PTHR32114">
    <property type="entry name" value="ABC TRANSPORTER ABCH.3"/>
    <property type="match status" value="1"/>
</dbReference>
<dbReference type="PANTHER" id="PTHR32114:SF2">
    <property type="entry name" value="ABC TRANSPORTER ABCH.3"/>
    <property type="match status" value="1"/>
</dbReference>
<accession>A0ABP8CTP9</accession>
<keyword evidence="6" id="KW-0547">Nucleotide-binding</keyword>
<gene>
    <name evidence="6" type="ORF">GCM10022255_001600</name>
</gene>
<evidence type="ECO:0000259" key="5">
    <source>
        <dbReference type="Pfam" id="PF13476"/>
    </source>
</evidence>
<evidence type="ECO:0000256" key="2">
    <source>
        <dbReference type="ARBA" id="ARBA00011322"/>
    </source>
</evidence>
<dbReference type="InterPro" id="IPR027417">
    <property type="entry name" value="P-loop_NTPase"/>
</dbReference>
<sequence length="814" mass="88265">MTTEKTLSELLFDRVTAPCVPEGVARLVLAAYTSEAALRAAANGASDEWTLDQPQPSNRTEHLYLSSIAVAGFRGVGPKATLPLDARSGLTLIVGRNGCGKSSFAEALELALTGDSIRWAERNGAVWREGWRNLHTPDPCSIEISLRADGQADPIRVARRWPDPRAGLDQAVCTVDRGRRIAATPAELGWDTPLGTYRPFLTAADFGRLLTSRPSELHDALRAILGLDPLTETGKRLAALAKEYMEREKSLRDDRTRLCAELATSGDERCQQAAAVLAGRKLDAAVLDAVDAVLALPTDDVPGGDGDACRRLLQVQLPDAAAVGRLAEELRQAGAAAVDQATVIAEASDRVARLLQLALAHHAETGDATCPVCETGTLGPEWRAAATERAAAAREQAASARAATDRLADARAAARRLLTSIPIREVPALDLTRLQAAQAAWAAVPDDAGLLADHLGTTFPPLLAALEEAQGDAVEWLRQRHDTWRQTAARLQAWLDAARVVFAEQSVTRELKQAQVWLRDDLTDLCNARLAPFALKSQEIWARLRQQSNVALDAIRLAGSGTVTQRRVQFDVSVDGAEGAAALAVMSQGELQALAMAVFLPRACGEESPFRFVVIDDPVQSMDPSKVDGLAQVLDELAADRQVVVFTHDNRLPEAVRRLDIDATIWEVHRRNGSVVTVEPSTDPVARHLDDAWAMARTDDLTEQVRGPVVAGLCRSAVEARCQDLVRRRRIGRGQPHADVERLLDGHGPMRLLALALFDDPDRGSEVFARLNRQLGPWAADVVRSVKEGTHGRYRGDLTRMISDTRRLLKEVAT</sequence>
<dbReference type="InterPro" id="IPR003959">
    <property type="entry name" value="ATPase_AAA_core"/>
</dbReference>
<dbReference type="Pfam" id="PF13304">
    <property type="entry name" value="AAA_21"/>
    <property type="match status" value="1"/>
</dbReference>
<organism evidence="6 7">
    <name type="scientific">Dactylosporangium darangshiense</name>
    <dbReference type="NCBI Taxonomy" id="579108"/>
    <lineage>
        <taxon>Bacteria</taxon>
        <taxon>Bacillati</taxon>
        <taxon>Actinomycetota</taxon>
        <taxon>Actinomycetes</taxon>
        <taxon>Micromonosporales</taxon>
        <taxon>Micromonosporaceae</taxon>
        <taxon>Dactylosporangium</taxon>
    </lineage>
</organism>
<comment type="similarity">
    <text evidence="1">Belongs to the SMC family. SbcC subfamily.</text>
</comment>
<evidence type="ECO:0000256" key="1">
    <source>
        <dbReference type="ARBA" id="ARBA00006930"/>
    </source>
</evidence>
<dbReference type="Proteomes" id="UP001500620">
    <property type="component" value="Unassembled WGS sequence"/>
</dbReference>
<dbReference type="Pfam" id="PF13476">
    <property type="entry name" value="AAA_23"/>
    <property type="match status" value="1"/>
</dbReference>
<dbReference type="SUPFAM" id="SSF52540">
    <property type="entry name" value="P-loop containing nucleoside triphosphate hydrolases"/>
    <property type="match status" value="1"/>
</dbReference>
<comment type="caution">
    <text evidence="6">The sequence shown here is derived from an EMBL/GenBank/DDBJ whole genome shotgun (WGS) entry which is preliminary data.</text>
</comment>
<evidence type="ECO:0000256" key="3">
    <source>
        <dbReference type="ARBA" id="ARBA00013368"/>
    </source>
</evidence>
<keyword evidence="7" id="KW-1185">Reference proteome</keyword>
<feature type="domain" description="ATPase AAA-type core" evidence="4">
    <location>
        <begin position="471"/>
        <end position="651"/>
    </location>
</feature>
<evidence type="ECO:0000259" key="4">
    <source>
        <dbReference type="Pfam" id="PF13304"/>
    </source>
</evidence>
<dbReference type="InterPro" id="IPR038729">
    <property type="entry name" value="Rad50/SbcC_AAA"/>
</dbReference>
<dbReference type="EMBL" id="BAABAT010000001">
    <property type="protein sequence ID" value="GAA4243261.1"/>
    <property type="molecule type" value="Genomic_DNA"/>
</dbReference>